<accession>A0A8S5RER5</accession>
<sequence length="77" mass="9269">MNNWQPYPQNKPEQTTEAQMKDYVVLVPNPNRINKTGFNEHTPRYQVYLAFWLGDRFTDEQMHDLNVHYYLTLPSHS</sequence>
<reference evidence="1" key="1">
    <citation type="journal article" date="2021" name="Proc. Natl. Acad. Sci. U.S.A.">
        <title>A Catalog of Tens of Thousands of Viruses from Human Metagenomes Reveals Hidden Associations with Chronic Diseases.</title>
        <authorList>
            <person name="Tisza M.J."/>
            <person name="Buck C.B."/>
        </authorList>
    </citation>
    <scope>NUCLEOTIDE SEQUENCE</scope>
    <source>
        <strain evidence="1">Ctd0M1</strain>
    </source>
</reference>
<organism evidence="1">
    <name type="scientific">virus sp. ctd0M1</name>
    <dbReference type="NCBI Taxonomy" id="2827993"/>
    <lineage>
        <taxon>Viruses</taxon>
    </lineage>
</organism>
<name>A0A8S5RER5_9VIRU</name>
<protein>
    <submittedName>
        <fullName evidence="1">Uncharacterized protein</fullName>
    </submittedName>
</protein>
<evidence type="ECO:0000313" key="1">
    <source>
        <dbReference type="EMBL" id="DAE29468.1"/>
    </source>
</evidence>
<dbReference type="EMBL" id="BK059094">
    <property type="protein sequence ID" value="DAE29468.1"/>
    <property type="molecule type" value="Genomic_DNA"/>
</dbReference>
<proteinExistence type="predicted"/>